<keyword evidence="5" id="KW-0407">Ion channel</keyword>
<feature type="domain" description="RCK C-terminal" evidence="4">
    <location>
        <begin position="246"/>
        <end position="330"/>
    </location>
</feature>
<feature type="transmembrane region" description="Helical" evidence="2">
    <location>
        <begin position="6"/>
        <end position="27"/>
    </location>
</feature>
<dbReference type="InterPro" id="IPR006037">
    <property type="entry name" value="RCK_C"/>
</dbReference>
<sequence length="334" mass="36517">MRYHHLVRSIVLMNLIIVAGTVGFMIIEELNIFDALWLTMITVLTVGYGDAVPESGTGKLFALIIIPVAIGIVSYAMGSIASLLLEGEFSESVRLKRMKTKIQKLEDHIIVCGVGRVGEQVLEHFREKGVNAVYIDENGDQLKSIMRDEEVYLVGDATDDKMLVMAGLEKAKGVIATLPSDADNVFITLTAKGIMPDIHVVARAEKPSSVDTLRRAGADKVINPSSLGGKQMVLSMLKPVSVEYVDMMFHSSDHDFGFEEIIIKEGSTLEGTTLGEADIRAKYGVTVVAIHREANLITNPQADVQLKSGDKLVVFASDEDLTQFEHLCNGPEDR</sequence>
<gene>
    <name evidence="5" type="ORF">Q75_16760</name>
</gene>
<dbReference type="InterPro" id="IPR003148">
    <property type="entry name" value="RCK_N"/>
</dbReference>
<dbReference type="PROSITE" id="PS51202">
    <property type="entry name" value="RCK_C"/>
    <property type="match status" value="1"/>
</dbReference>
<dbReference type="Gene3D" id="3.40.50.720">
    <property type="entry name" value="NAD(P)-binding Rossmann-like Domain"/>
    <property type="match status" value="1"/>
</dbReference>
<dbReference type="SUPFAM" id="SSF116726">
    <property type="entry name" value="TrkA C-terminal domain-like"/>
    <property type="match status" value="1"/>
</dbReference>
<evidence type="ECO:0000256" key="2">
    <source>
        <dbReference type="SAM" id="Phobius"/>
    </source>
</evidence>
<comment type="subcellular location">
    <subcellularLocation>
        <location evidence="1">Cell membrane</location>
        <topology evidence="1">Multi-pass membrane protein</topology>
    </subcellularLocation>
</comment>
<dbReference type="PROSITE" id="PS51201">
    <property type="entry name" value="RCK_N"/>
    <property type="match status" value="1"/>
</dbReference>
<feature type="domain" description="RCK N-terminal" evidence="3">
    <location>
        <begin position="106"/>
        <end position="222"/>
    </location>
</feature>
<keyword evidence="2" id="KW-0472">Membrane</keyword>
<dbReference type="AlphaFoldDB" id="A0A147K432"/>
<keyword evidence="2" id="KW-1133">Transmembrane helix</keyword>
<dbReference type="Pfam" id="PF07885">
    <property type="entry name" value="Ion_trans_2"/>
    <property type="match status" value="1"/>
</dbReference>
<comment type="caution">
    <text evidence="5">The sequence shown here is derived from an EMBL/GenBank/DDBJ whole genome shotgun (WGS) entry which is preliminary data.</text>
</comment>
<keyword evidence="2" id="KW-0812">Transmembrane</keyword>
<dbReference type="InterPro" id="IPR013099">
    <property type="entry name" value="K_chnl_dom"/>
</dbReference>
<dbReference type="Gene3D" id="3.30.70.1450">
    <property type="entry name" value="Regulator of K+ conductance, C-terminal domain"/>
    <property type="match status" value="1"/>
</dbReference>
<dbReference type="SUPFAM" id="SSF51735">
    <property type="entry name" value="NAD(P)-binding Rossmann-fold domains"/>
    <property type="match status" value="1"/>
</dbReference>
<dbReference type="GO" id="GO:0005886">
    <property type="term" value="C:plasma membrane"/>
    <property type="evidence" value="ECO:0007669"/>
    <property type="project" value="UniProtKB-SubCell"/>
</dbReference>
<feature type="transmembrane region" description="Helical" evidence="2">
    <location>
        <begin position="32"/>
        <end position="49"/>
    </location>
</feature>
<keyword evidence="5" id="KW-0406">Ion transport</keyword>
<dbReference type="Gene3D" id="1.10.287.70">
    <property type="match status" value="1"/>
</dbReference>
<name>A0A147K432_9BACI</name>
<dbReference type="InterPro" id="IPR036721">
    <property type="entry name" value="RCK_C_sf"/>
</dbReference>
<dbReference type="Pfam" id="PF02254">
    <property type="entry name" value="TrkA_N"/>
    <property type="match status" value="1"/>
</dbReference>
<dbReference type="SUPFAM" id="SSF81324">
    <property type="entry name" value="Voltage-gated potassium channels"/>
    <property type="match status" value="1"/>
</dbReference>
<dbReference type="GO" id="GO:0006813">
    <property type="term" value="P:potassium ion transport"/>
    <property type="evidence" value="ECO:0007669"/>
    <property type="project" value="InterPro"/>
</dbReference>
<protein>
    <submittedName>
        <fullName evidence="5">Potassium channel protein</fullName>
    </submittedName>
</protein>
<dbReference type="Pfam" id="PF02080">
    <property type="entry name" value="TrkA_C"/>
    <property type="match status" value="1"/>
</dbReference>
<keyword evidence="6" id="KW-1185">Reference proteome</keyword>
<keyword evidence="5" id="KW-0813">Transport</keyword>
<feature type="transmembrane region" description="Helical" evidence="2">
    <location>
        <begin position="61"/>
        <end position="85"/>
    </location>
</feature>
<organism evidence="5 6">
    <name type="scientific">Bacillus coahuilensis p1.1.43</name>
    <dbReference type="NCBI Taxonomy" id="1150625"/>
    <lineage>
        <taxon>Bacteria</taxon>
        <taxon>Bacillati</taxon>
        <taxon>Bacillota</taxon>
        <taxon>Bacilli</taxon>
        <taxon>Bacillales</taxon>
        <taxon>Bacillaceae</taxon>
        <taxon>Bacillus</taxon>
    </lineage>
</organism>
<dbReference type="EMBL" id="LDYG01000057">
    <property type="protein sequence ID" value="KUP04043.1"/>
    <property type="molecule type" value="Genomic_DNA"/>
</dbReference>
<proteinExistence type="predicted"/>
<dbReference type="InterPro" id="IPR050721">
    <property type="entry name" value="Trk_Ktr_HKT_K-transport"/>
</dbReference>
<evidence type="ECO:0000313" key="5">
    <source>
        <dbReference type="EMBL" id="KUP04043.1"/>
    </source>
</evidence>
<accession>A0A147K432</accession>
<dbReference type="InterPro" id="IPR036291">
    <property type="entry name" value="NAD(P)-bd_dom_sf"/>
</dbReference>
<evidence type="ECO:0000259" key="3">
    <source>
        <dbReference type="PROSITE" id="PS51201"/>
    </source>
</evidence>
<dbReference type="GO" id="GO:0008324">
    <property type="term" value="F:monoatomic cation transmembrane transporter activity"/>
    <property type="evidence" value="ECO:0007669"/>
    <property type="project" value="InterPro"/>
</dbReference>
<dbReference type="STRING" id="1150625.Q75_16760"/>
<evidence type="ECO:0000313" key="6">
    <source>
        <dbReference type="Proteomes" id="UP000074108"/>
    </source>
</evidence>
<dbReference type="PATRIC" id="fig|1150625.3.peg.3522"/>
<evidence type="ECO:0000256" key="1">
    <source>
        <dbReference type="ARBA" id="ARBA00004651"/>
    </source>
</evidence>
<dbReference type="Proteomes" id="UP000074108">
    <property type="component" value="Unassembled WGS sequence"/>
</dbReference>
<dbReference type="PANTHER" id="PTHR43833">
    <property type="entry name" value="POTASSIUM CHANNEL PROTEIN 2-RELATED-RELATED"/>
    <property type="match status" value="1"/>
</dbReference>
<reference evidence="5 6" key="1">
    <citation type="journal article" date="2016" name="Front. Microbiol.">
        <title>Microevolution Analysis of Bacillus coahuilensis Unveils Differences in Phosphorus Acquisition Strategies and Their Regulation.</title>
        <authorList>
            <person name="Gomez-Lunar Z."/>
            <person name="Hernandez-Gonzalez I."/>
            <person name="Rodriguez-Torres M.D."/>
            <person name="Souza V."/>
            <person name="Olmedo-Alvarez G."/>
        </authorList>
    </citation>
    <scope>NUCLEOTIDE SEQUENCE [LARGE SCALE GENOMIC DNA]</scope>
    <source>
        <strain evidence="6">p1.1.43</strain>
    </source>
</reference>
<evidence type="ECO:0000259" key="4">
    <source>
        <dbReference type="PROSITE" id="PS51202"/>
    </source>
</evidence>
<dbReference type="PANTHER" id="PTHR43833:SF9">
    <property type="entry name" value="POTASSIUM CHANNEL PROTEIN YUGO-RELATED"/>
    <property type="match status" value="1"/>
</dbReference>